<dbReference type="EMBL" id="GGEC01028680">
    <property type="protein sequence ID" value="MBX09164.1"/>
    <property type="molecule type" value="Transcribed_RNA"/>
</dbReference>
<protein>
    <submittedName>
        <fullName evidence="1">Uncharacterized protein MANES_13G079400</fullName>
    </submittedName>
</protein>
<name>A0A2P2KTV7_RHIMU</name>
<dbReference type="AlphaFoldDB" id="A0A2P2KTV7"/>
<proteinExistence type="predicted"/>
<accession>A0A2P2KTV7</accession>
<reference evidence="1" key="1">
    <citation type="submission" date="2018-02" db="EMBL/GenBank/DDBJ databases">
        <title>Rhizophora mucronata_Transcriptome.</title>
        <authorList>
            <person name="Meera S.P."/>
            <person name="Sreeshan A."/>
            <person name="Augustine A."/>
        </authorList>
    </citation>
    <scope>NUCLEOTIDE SEQUENCE</scope>
    <source>
        <tissue evidence="1">Leaf</tissue>
    </source>
</reference>
<organism evidence="1">
    <name type="scientific">Rhizophora mucronata</name>
    <name type="common">Asiatic mangrove</name>
    <dbReference type="NCBI Taxonomy" id="61149"/>
    <lineage>
        <taxon>Eukaryota</taxon>
        <taxon>Viridiplantae</taxon>
        <taxon>Streptophyta</taxon>
        <taxon>Embryophyta</taxon>
        <taxon>Tracheophyta</taxon>
        <taxon>Spermatophyta</taxon>
        <taxon>Magnoliopsida</taxon>
        <taxon>eudicotyledons</taxon>
        <taxon>Gunneridae</taxon>
        <taxon>Pentapetalae</taxon>
        <taxon>rosids</taxon>
        <taxon>fabids</taxon>
        <taxon>Malpighiales</taxon>
        <taxon>Rhizophoraceae</taxon>
        <taxon>Rhizophora</taxon>
    </lineage>
</organism>
<sequence>MEMLTSVAVLKRLRTVSLLFSPVVEICFTPESTKPTMQILMFKLPTL</sequence>
<evidence type="ECO:0000313" key="1">
    <source>
        <dbReference type="EMBL" id="MBX09164.1"/>
    </source>
</evidence>